<evidence type="ECO:0000313" key="1">
    <source>
        <dbReference type="EMBL" id="CUS37014.1"/>
    </source>
</evidence>
<evidence type="ECO:0000313" key="2">
    <source>
        <dbReference type="Proteomes" id="UP000199032"/>
    </source>
</evidence>
<dbReference type="Proteomes" id="UP000199032">
    <property type="component" value="Unassembled WGS sequence"/>
</dbReference>
<sequence length="72" mass="8161">MTFSLECVVAHQRRGALYVAKNFGQLAPSDSHGCVNHHLERAHLRQAPVRTILSLGKVRGERRNNAERSHYL</sequence>
<protein>
    <submittedName>
        <fullName evidence="1">Uncharacterized protein</fullName>
    </submittedName>
</protein>
<organism evidence="1 2">
    <name type="scientific">Candidatus Nitrospira nitrosa</name>
    <dbReference type="NCBI Taxonomy" id="1742972"/>
    <lineage>
        <taxon>Bacteria</taxon>
        <taxon>Pseudomonadati</taxon>
        <taxon>Nitrospirota</taxon>
        <taxon>Nitrospiria</taxon>
        <taxon>Nitrospirales</taxon>
        <taxon>Nitrospiraceae</taxon>
        <taxon>Nitrospira</taxon>
    </lineage>
</organism>
<keyword evidence="2" id="KW-1185">Reference proteome</keyword>
<gene>
    <name evidence="1" type="ORF">COMA1_30366</name>
</gene>
<dbReference type="AlphaFoldDB" id="A0A0S4LM60"/>
<proteinExistence type="predicted"/>
<reference evidence="1 2" key="1">
    <citation type="submission" date="2015-10" db="EMBL/GenBank/DDBJ databases">
        <authorList>
            <person name="Gilbert D.G."/>
        </authorList>
    </citation>
    <scope>NUCLEOTIDE SEQUENCE [LARGE SCALE GENOMIC DNA]</scope>
    <source>
        <strain evidence="1">COMA1</strain>
    </source>
</reference>
<accession>A0A0S4LM60</accession>
<name>A0A0S4LM60_9BACT</name>
<dbReference type="EMBL" id="CZQA01000009">
    <property type="protein sequence ID" value="CUS37014.1"/>
    <property type="molecule type" value="Genomic_DNA"/>
</dbReference>